<evidence type="ECO:0000313" key="2">
    <source>
        <dbReference type="Proteomes" id="UP000472839"/>
    </source>
</evidence>
<accession>A0A6L4WVG4</accession>
<dbReference type="Proteomes" id="UP000472839">
    <property type="component" value="Unassembled WGS sequence"/>
</dbReference>
<gene>
    <name evidence="1" type="ORF">GBG19_04990</name>
</gene>
<comment type="caution">
    <text evidence="1">The sequence shown here is derived from an EMBL/GenBank/DDBJ whole genome shotgun (WGS) entry which is preliminary data.</text>
</comment>
<evidence type="ECO:0000313" key="1">
    <source>
        <dbReference type="EMBL" id="KAB7889739.1"/>
    </source>
</evidence>
<organism evidence="1 2">
    <name type="scientific">Poseidonibacter ostreae</name>
    <dbReference type="NCBI Taxonomy" id="2654171"/>
    <lineage>
        <taxon>Bacteria</taxon>
        <taxon>Pseudomonadati</taxon>
        <taxon>Campylobacterota</taxon>
        <taxon>Epsilonproteobacteria</taxon>
        <taxon>Campylobacterales</taxon>
        <taxon>Arcobacteraceae</taxon>
        <taxon>Poseidonibacter</taxon>
    </lineage>
</organism>
<protein>
    <submittedName>
        <fullName evidence="1">Uncharacterized protein</fullName>
    </submittedName>
</protein>
<dbReference type="EMBL" id="WFKK01000010">
    <property type="protein sequence ID" value="KAB7889739.1"/>
    <property type="molecule type" value="Genomic_DNA"/>
</dbReference>
<reference evidence="1 2" key="1">
    <citation type="submission" date="2019-10" db="EMBL/GenBank/DDBJ databases">
        <title>Poseidonibacter ostreae sp. nov., isolated from the gut of the Ostrea denselamellosa.</title>
        <authorList>
            <person name="Choi A."/>
        </authorList>
    </citation>
    <scope>NUCLEOTIDE SEQUENCE [LARGE SCALE GENOMIC DNA]</scope>
    <source>
        <strain evidence="1 2">SJOD-M-33</strain>
    </source>
</reference>
<dbReference type="RefSeq" id="WP_152279643.1">
    <property type="nucleotide sequence ID" value="NZ_WFKK01000010.1"/>
</dbReference>
<proteinExistence type="predicted"/>
<dbReference type="AlphaFoldDB" id="A0A6L4WVG4"/>
<name>A0A6L4WVG4_9BACT</name>
<sequence>MNDLINQPQKVIAKLFGYSKIDTNISINATVAYENKDNLYCKCCGRIQDIGYLDPQNVLINISANNIYSFLNLSSQFFCAYCYYIQKNYQLRYQKIKSTDIGDIVVFENHYEKKEFKTDSIKNDLYFIFKTPPKPPFIIMLKEQITATAIVNMSHRVKPTIDKNVIVVNYGLTQHIVDRKHTLQCLKDFVKIKIAFQKLELKVSDEVLFNRTKSTKYDFWFTPNLRANDEFLKIYRNFLNTYNESTRFVAKIMLQTYIEHNKKEK</sequence>